<gene>
    <name evidence="1" type="ORF">GH714_030813</name>
</gene>
<comment type="caution">
    <text evidence="1">The sequence shown here is derived from an EMBL/GenBank/DDBJ whole genome shotgun (WGS) entry which is preliminary data.</text>
</comment>
<dbReference type="Proteomes" id="UP000467840">
    <property type="component" value="Chromosome 16"/>
</dbReference>
<evidence type="ECO:0000313" key="1">
    <source>
        <dbReference type="EMBL" id="KAF2304409.1"/>
    </source>
</evidence>
<accession>A0A6A6LXL7</accession>
<proteinExistence type="predicted"/>
<keyword evidence="2" id="KW-1185">Reference proteome</keyword>
<sequence length="195" mass="21359">MGVGYRLSLKCGFFHFGHSLSPIHHPGSRLLLMNVVSGSHSTIEDDIFVPLSSSKERTSRFGLLLENLIVMEESFADSDALKLERDILLQLGRIGAVKLFNKCLTSTLKATCVLDLPYVPTQNIGESPYLSLPSKPNQNGPGNHAFCSANKASNSKSRRLVIARNEADMSRGVKEVSELEKIKTTLEEQTGELSA</sequence>
<protein>
    <submittedName>
        <fullName evidence="1">Uncharacterized protein</fullName>
    </submittedName>
</protein>
<evidence type="ECO:0000313" key="2">
    <source>
        <dbReference type="Proteomes" id="UP000467840"/>
    </source>
</evidence>
<organism evidence="1 2">
    <name type="scientific">Hevea brasiliensis</name>
    <name type="common">Para rubber tree</name>
    <name type="synonym">Siphonia brasiliensis</name>
    <dbReference type="NCBI Taxonomy" id="3981"/>
    <lineage>
        <taxon>Eukaryota</taxon>
        <taxon>Viridiplantae</taxon>
        <taxon>Streptophyta</taxon>
        <taxon>Embryophyta</taxon>
        <taxon>Tracheophyta</taxon>
        <taxon>Spermatophyta</taxon>
        <taxon>Magnoliopsida</taxon>
        <taxon>eudicotyledons</taxon>
        <taxon>Gunneridae</taxon>
        <taxon>Pentapetalae</taxon>
        <taxon>rosids</taxon>
        <taxon>fabids</taxon>
        <taxon>Malpighiales</taxon>
        <taxon>Euphorbiaceae</taxon>
        <taxon>Crotonoideae</taxon>
        <taxon>Micrandreae</taxon>
        <taxon>Hevea</taxon>
    </lineage>
</organism>
<reference evidence="1 2" key="1">
    <citation type="journal article" date="2020" name="Mol. Plant">
        <title>The Chromosome-Based Rubber Tree Genome Provides New Insights into Spurge Genome Evolution and Rubber Biosynthesis.</title>
        <authorList>
            <person name="Liu J."/>
            <person name="Shi C."/>
            <person name="Shi C.C."/>
            <person name="Li W."/>
            <person name="Zhang Q.J."/>
            <person name="Zhang Y."/>
            <person name="Li K."/>
            <person name="Lu H.F."/>
            <person name="Shi C."/>
            <person name="Zhu S.T."/>
            <person name="Xiao Z.Y."/>
            <person name="Nan H."/>
            <person name="Yue Y."/>
            <person name="Zhu X.G."/>
            <person name="Wu Y."/>
            <person name="Hong X.N."/>
            <person name="Fan G.Y."/>
            <person name="Tong Y."/>
            <person name="Zhang D."/>
            <person name="Mao C.L."/>
            <person name="Liu Y.L."/>
            <person name="Hao S.J."/>
            <person name="Liu W.Q."/>
            <person name="Lv M.Q."/>
            <person name="Zhang H.B."/>
            <person name="Liu Y."/>
            <person name="Hu-Tang G.R."/>
            <person name="Wang J.P."/>
            <person name="Wang J.H."/>
            <person name="Sun Y.H."/>
            <person name="Ni S.B."/>
            <person name="Chen W.B."/>
            <person name="Zhang X.C."/>
            <person name="Jiao Y.N."/>
            <person name="Eichler E.E."/>
            <person name="Li G.H."/>
            <person name="Liu X."/>
            <person name="Gao L.Z."/>
        </authorList>
    </citation>
    <scope>NUCLEOTIDE SEQUENCE [LARGE SCALE GENOMIC DNA]</scope>
    <source>
        <strain evidence="2">cv. GT1</strain>
        <tissue evidence="1">Leaf</tissue>
    </source>
</reference>
<dbReference type="EMBL" id="JAAGAX010000009">
    <property type="protein sequence ID" value="KAF2304409.1"/>
    <property type="molecule type" value="Genomic_DNA"/>
</dbReference>
<name>A0A6A6LXL7_HEVBR</name>
<dbReference type="AlphaFoldDB" id="A0A6A6LXL7"/>